<comment type="subcellular location">
    <subcellularLocation>
        <location evidence="1 6">Membrane</location>
        <topology evidence="1 6">Multi-pass membrane protein</topology>
    </subcellularLocation>
</comment>
<dbReference type="AlphaFoldDB" id="A0A8J5SQ03"/>
<keyword evidence="4 6" id="KW-1133">Transmembrane helix</keyword>
<dbReference type="GO" id="GO:0016020">
    <property type="term" value="C:membrane"/>
    <property type="evidence" value="ECO:0007669"/>
    <property type="project" value="UniProtKB-SubCell"/>
</dbReference>
<feature type="transmembrane region" description="Helical" evidence="6">
    <location>
        <begin position="319"/>
        <end position="338"/>
    </location>
</feature>
<feature type="transmembrane region" description="Helical" evidence="6">
    <location>
        <begin position="264"/>
        <end position="284"/>
    </location>
</feature>
<evidence type="ECO:0000256" key="1">
    <source>
        <dbReference type="ARBA" id="ARBA00004141"/>
    </source>
</evidence>
<reference evidence="8" key="1">
    <citation type="journal article" date="2021" name="bioRxiv">
        <title>Whole Genome Assembly and Annotation of Northern Wild Rice, Zizania palustris L., Supports a Whole Genome Duplication in the Zizania Genus.</title>
        <authorList>
            <person name="Haas M."/>
            <person name="Kono T."/>
            <person name="Macchietto M."/>
            <person name="Millas R."/>
            <person name="McGilp L."/>
            <person name="Shao M."/>
            <person name="Duquette J."/>
            <person name="Hirsch C.N."/>
            <person name="Kimball J."/>
        </authorList>
    </citation>
    <scope>NUCLEOTIDE SEQUENCE</scope>
    <source>
        <tissue evidence="8">Fresh leaf tissue</tissue>
    </source>
</reference>
<feature type="transmembrane region" description="Helical" evidence="6">
    <location>
        <begin position="143"/>
        <end position="162"/>
    </location>
</feature>
<feature type="transmembrane region" description="Helical" evidence="6">
    <location>
        <begin position="12"/>
        <end position="35"/>
    </location>
</feature>
<feature type="transmembrane region" description="Helical" evidence="6">
    <location>
        <begin position="296"/>
        <end position="313"/>
    </location>
</feature>
<evidence type="ECO:0000313" key="9">
    <source>
        <dbReference type="Proteomes" id="UP000729402"/>
    </source>
</evidence>
<dbReference type="InterPro" id="IPR000620">
    <property type="entry name" value="EamA_dom"/>
</dbReference>
<protein>
    <recommendedName>
        <fullName evidence="6">WAT1-related protein</fullName>
    </recommendedName>
</protein>
<feature type="domain" description="EamA" evidence="7">
    <location>
        <begin position="21"/>
        <end position="151"/>
    </location>
</feature>
<feature type="transmembrane region" description="Helical" evidence="6">
    <location>
        <begin position="108"/>
        <end position="131"/>
    </location>
</feature>
<dbReference type="GO" id="GO:0022857">
    <property type="term" value="F:transmembrane transporter activity"/>
    <property type="evidence" value="ECO:0007669"/>
    <property type="project" value="InterPro"/>
</dbReference>
<feature type="transmembrane region" description="Helical" evidence="6">
    <location>
        <begin position="47"/>
        <end position="68"/>
    </location>
</feature>
<gene>
    <name evidence="8" type="ORF">GUJ93_ZPchr0002g25212</name>
</gene>
<evidence type="ECO:0000256" key="2">
    <source>
        <dbReference type="ARBA" id="ARBA00007635"/>
    </source>
</evidence>
<dbReference type="PANTHER" id="PTHR31218">
    <property type="entry name" value="WAT1-RELATED PROTEIN"/>
    <property type="match status" value="1"/>
</dbReference>
<keyword evidence="5 6" id="KW-0472">Membrane</keyword>
<keyword evidence="3 6" id="KW-0812">Transmembrane</keyword>
<feature type="transmembrane region" description="Helical" evidence="6">
    <location>
        <begin position="80"/>
        <end position="102"/>
    </location>
</feature>
<evidence type="ECO:0000256" key="6">
    <source>
        <dbReference type="RuleBase" id="RU363077"/>
    </source>
</evidence>
<dbReference type="Pfam" id="PF00892">
    <property type="entry name" value="EamA"/>
    <property type="match status" value="2"/>
</dbReference>
<name>A0A8J5SQ03_ZIZPA</name>
<accession>A0A8J5SQ03</accession>
<reference evidence="8" key="2">
    <citation type="submission" date="2021-02" db="EMBL/GenBank/DDBJ databases">
        <authorList>
            <person name="Kimball J.A."/>
            <person name="Haas M.W."/>
            <person name="Macchietto M."/>
            <person name="Kono T."/>
            <person name="Duquette J."/>
            <person name="Shao M."/>
        </authorList>
    </citation>
    <scope>NUCLEOTIDE SEQUENCE</scope>
    <source>
        <tissue evidence="8">Fresh leaf tissue</tissue>
    </source>
</reference>
<evidence type="ECO:0000259" key="7">
    <source>
        <dbReference type="Pfam" id="PF00892"/>
    </source>
</evidence>
<proteinExistence type="inferred from homology"/>
<feature type="transmembrane region" description="Helical" evidence="6">
    <location>
        <begin position="228"/>
        <end position="249"/>
    </location>
</feature>
<feature type="transmembrane region" description="Helical" evidence="6">
    <location>
        <begin position="196"/>
        <end position="216"/>
    </location>
</feature>
<keyword evidence="9" id="KW-1185">Reference proteome</keyword>
<evidence type="ECO:0000256" key="3">
    <source>
        <dbReference type="ARBA" id="ARBA00022692"/>
    </source>
</evidence>
<comment type="similarity">
    <text evidence="2 6">Belongs to the drug/metabolite transporter (DMT) superfamily. Plant drug/metabolite exporter (P-DME) (TC 2.A.7.4) family.</text>
</comment>
<organism evidence="8 9">
    <name type="scientific">Zizania palustris</name>
    <name type="common">Northern wild rice</name>
    <dbReference type="NCBI Taxonomy" id="103762"/>
    <lineage>
        <taxon>Eukaryota</taxon>
        <taxon>Viridiplantae</taxon>
        <taxon>Streptophyta</taxon>
        <taxon>Embryophyta</taxon>
        <taxon>Tracheophyta</taxon>
        <taxon>Spermatophyta</taxon>
        <taxon>Magnoliopsida</taxon>
        <taxon>Liliopsida</taxon>
        <taxon>Poales</taxon>
        <taxon>Poaceae</taxon>
        <taxon>BOP clade</taxon>
        <taxon>Oryzoideae</taxon>
        <taxon>Oryzeae</taxon>
        <taxon>Zizaniinae</taxon>
        <taxon>Zizania</taxon>
    </lineage>
</organism>
<comment type="caution">
    <text evidence="8">The sequence shown here is derived from an EMBL/GenBank/DDBJ whole genome shotgun (WGS) entry which is preliminary data.</text>
</comment>
<evidence type="ECO:0000256" key="4">
    <source>
        <dbReference type="ARBA" id="ARBA00022989"/>
    </source>
</evidence>
<sequence length="397" mass="43367">MAEEKGSSRRWMAEGLLLPVSMVLVQAFTIGALILAKLAFNVGMAPFVLLTYRNIIAAATVLPFAFCFEREMMKKVSCKVLGLISINALFGIVLAMGLHYYGLRATNAAYTVNFLNLIPVVTFIIAAIFRLEKLRLRTSPGMMMKVIGTAICVGGTMVITLYKGKLLHLWPTHLLTQAQLKAIGSDASSSPGNHNMLVGTLFLCGSCLSYAFWFIIQVKVSKEFPSKYVSTMLACLLGTVQAVVIGIAIDPDTSSWALKWELQLLTVVYSGVFNTAASFCLISWAVARRGPTYPSMFNSLSLIITVVLDSVLLGSDVSVGSLLGAFMIIVGLYAFLWGKGKEMKRQQQICATTTTDLDRPRKGVDDTTTNNDIQSVQFAQREVRIPVDTYVGSTINH</sequence>
<dbReference type="InterPro" id="IPR030184">
    <property type="entry name" value="WAT1-related"/>
</dbReference>
<dbReference type="OrthoDB" id="670984at2759"/>
<evidence type="ECO:0000313" key="8">
    <source>
        <dbReference type="EMBL" id="KAG8059334.1"/>
    </source>
</evidence>
<feature type="domain" description="EamA" evidence="7">
    <location>
        <begin position="199"/>
        <end position="335"/>
    </location>
</feature>
<evidence type="ECO:0000256" key="5">
    <source>
        <dbReference type="ARBA" id="ARBA00023136"/>
    </source>
</evidence>
<dbReference type="Proteomes" id="UP000729402">
    <property type="component" value="Unassembled WGS sequence"/>
</dbReference>
<dbReference type="EMBL" id="JAAALK010000287">
    <property type="protein sequence ID" value="KAG8059334.1"/>
    <property type="molecule type" value="Genomic_DNA"/>
</dbReference>